<dbReference type="GO" id="GO:0016614">
    <property type="term" value="F:oxidoreductase activity, acting on CH-OH group of donors"/>
    <property type="evidence" value="ECO:0007669"/>
    <property type="project" value="InterPro"/>
</dbReference>
<dbReference type="PROSITE" id="PS00624">
    <property type="entry name" value="GMC_OXRED_2"/>
    <property type="match status" value="1"/>
</dbReference>
<name>A0A8B2NWT3_9HYPH</name>
<evidence type="ECO:0000256" key="1">
    <source>
        <dbReference type="ARBA" id="ARBA00001974"/>
    </source>
</evidence>
<proteinExistence type="inferred from homology"/>
<dbReference type="Gene3D" id="3.50.50.60">
    <property type="entry name" value="FAD/NAD(P)-binding domain"/>
    <property type="match status" value="1"/>
</dbReference>
<evidence type="ECO:0000256" key="5">
    <source>
        <dbReference type="PIRSR" id="PIRSR000137-2"/>
    </source>
</evidence>
<dbReference type="SUPFAM" id="SSF54373">
    <property type="entry name" value="FAD-linked reductases, C-terminal domain"/>
    <property type="match status" value="1"/>
</dbReference>
<accession>A0A8B2NWT3</accession>
<evidence type="ECO:0000259" key="7">
    <source>
        <dbReference type="PROSITE" id="PS00623"/>
    </source>
</evidence>
<dbReference type="OrthoDB" id="9785276at2"/>
<dbReference type="PANTHER" id="PTHR11552">
    <property type="entry name" value="GLUCOSE-METHANOL-CHOLINE GMC OXIDOREDUCTASE"/>
    <property type="match status" value="1"/>
</dbReference>
<comment type="cofactor">
    <cofactor evidence="1 5">
        <name>FAD</name>
        <dbReference type="ChEBI" id="CHEBI:57692"/>
    </cofactor>
</comment>
<evidence type="ECO:0000256" key="2">
    <source>
        <dbReference type="ARBA" id="ARBA00010790"/>
    </source>
</evidence>
<evidence type="ECO:0000256" key="3">
    <source>
        <dbReference type="ARBA" id="ARBA00022630"/>
    </source>
</evidence>
<evidence type="ECO:0000259" key="8">
    <source>
        <dbReference type="PROSITE" id="PS00624"/>
    </source>
</evidence>
<comment type="caution">
    <text evidence="9">The sequence shown here is derived from an EMBL/GenBank/DDBJ whole genome shotgun (WGS) entry which is preliminary data.</text>
</comment>
<dbReference type="InterPro" id="IPR036188">
    <property type="entry name" value="FAD/NAD-bd_sf"/>
</dbReference>
<dbReference type="RefSeq" id="WP_111344958.1">
    <property type="nucleotide sequence ID" value="NZ_QHHQ01000002.1"/>
</dbReference>
<dbReference type="PIRSF" id="PIRSF000137">
    <property type="entry name" value="Alcohol_oxidase"/>
    <property type="match status" value="1"/>
</dbReference>
<organism evidence="9 10">
    <name type="scientific">Acuticoccus sediminis</name>
    <dbReference type="NCBI Taxonomy" id="2184697"/>
    <lineage>
        <taxon>Bacteria</taxon>
        <taxon>Pseudomonadati</taxon>
        <taxon>Pseudomonadota</taxon>
        <taxon>Alphaproteobacteria</taxon>
        <taxon>Hyphomicrobiales</taxon>
        <taxon>Amorphaceae</taxon>
        <taxon>Acuticoccus</taxon>
    </lineage>
</organism>
<dbReference type="Gene3D" id="3.30.560.10">
    <property type="entry name" value="Glucose Oxidase, domain 3"/>
    <property type="match status" value="1"/>
</dbReference>
<feature type="domain" description="Glucose-methanol-choline oxidoreductase N-terminal" evidence="7">
    <location>
        <begin position="85"/>
        <end position="108"/>
    </location>
</feature>
<keyword evidence="4 5" id="KW-0274">FAD</keyword>
<sequence>MGTGTDAFDYIIVGGGTAGCVLANRLSADPNVTVLLLEAGPRPRSPWIDIPAGFYKLLTNPRYNWRLTSTPEEATGNRTIAIPRGKGLGGSTLINGMIYVRGQPDDYNGWAQMGATGWSFDEVEPVFRRLENYAGPDPDGVRGHDGPLDLCEVVERPAIGEAFLQAAEAAGHARTVDYNGPAQDGFGWYQVNQRNGRRASAYAAYLAPVEGRPNLAIRTGVRVAAVTFADRRATGVRLAAPDGGTIAARREVVLAAGAVQTPQLLELSGIGDPERLRSLGIPVEATSPGVGENYSDHFCTRLNWRVKRPETLNELSRGRHLAVELGKYLFRRRGILTFGTGLAHGFIRTREGLSGPDVQFFFMHASYANAAERKLEHEPGMTLGVTHLRPESRGSIHAISPRIEDQPAIRPNFLATDEDRRAIVAGMIAGRRIVETAPMDAWRAYEMSPGPDCRSDDDWLAFARGNGQTIYHVAGTCRMGGEGDPAAVVDPALRVRGVDGLRVVDASVMPTQVSGNSQAAVFMIAEKGADLIRAAGSAGRS</sequence>
<dbReference type="PROSITE" id="PS00623">
    <property type="entry name" value="GMC_OXRED_1"/>
    <property type="match status" value="1"/>
</dbReference>
<dbReference type="InterPro" id="IPR012132">
    <property type="entry name" value="GMC_OxRdtase"/>
</dbReference>
<dbReference type="InterPro" id="IPR007867">
    <property type="entry name" value="GMC_OxRtase_C"/>
</dbReference>
<dbReference type="Proteomes" id="UP000249590">
    <property type="component" value="Unassembled WGS sequence"/>
</dbReference>
<evidence type="ECO:0000313" key="10">
    <source>
        <dbReference type="Proteomes" id="UP000249590"/>
    </source>
</evidence>
<keyword evidence="10" id="KW-1185">Reference proteome</keyword>
<dbReference type="PANTHER" id="PTHR11552:SF147">
    <property type="entry name" value="CHOLINE DEHYDROGENASE, MITOCHONDRIAL"/>
    <property type="match status" value="1"/>
</dbReference>
<dbReference type="SUPFAM" id="SSF51905">
    <property type="entry name" value="FAD/NAD(P)-binding domain"/>
    <property type="match status" value="1"/>
</dbReference>
<dbReference type="InterPro" id="IPR000172">
    <property type="entry name" value="GMC_OxRdtase_N"/>
</dbReference>
<dbReference type="EMBL" id="QHHQ01000002">
    <property type="protein sequence ID" value="RAI01812.1"/>
    <property type="molecule type" value="Genomic_DNA"/>
</dbReference>
<evidence type="ECO:0000256" key="4">
    <source>
        <dbReference type="ARBA" id="ARBA00022827"/>
    </source>
</evidence>
<keyword evidence="3 6" id="KW-0285">Flavoprotein</keyword>
<gene>
    <name evidence="9" type="ORF">DLJ53_10425</name>
</gene>
<evidence type="ECO:0000256" key="6">
    <source>
        <dbReference type="RuleBase" id="RU003968"/>
    </source>
</evidence>
<feature type="binding site" evidence="5">
    <location>
        <position position="223"/>
    </location>
    <ligand>
        <name>FAD</name>
        <dbReference type="ChEBI" id="CHEBI:57692"/>
    </ligand>
</feature>
<reference evidence="9 10" key="1">
    <citation type="submission" date="2018-05" db="EMBL/GenBank/DDBJ databases">
        <title>Acuticoccus sediminis sp. nov., isolated from deep-sea sediment of Indian Ocean.</title>
        <authorList>
            <person name="Liu X."/>
            <person name="Lai Q."/>
            <person name="Du Y."/>
            <person name="Sun F."/>
            <person name="Zhang X."/>
            <person name="Wang S."/>
            <person name="Shao Z."/>
        </authorList>
    </citation>
    <scope>NUCLEOTIDE SEQUENCE [LARGE SCALE GENOMIC DNA]</scope>
    <source>
        <strain evidence="9 10">PTG4-2</strain>
    </source>
</reference>
<dbReference type="Pfam" id="PF00732">
    <property type="entry name" value="GMC_oxred_N"/>
    <property type="match status" value="1"/>
</dbReference>
<dbReference type="AlphaFoldDB" id="A0A8B2NWT3"/>
<evidence type="ECO:0000313" key="9">
    <source>
        <dbReference type="EMBL" id="RAI01812.1"/>
    </source>
</evidence>
<protein>
    <submittedName>
        <fullName evidence="9">Choline dehydrogenase</fullName>
    </submittedName>
</protein>
<feature type="domain" description="Glucose-methanol-choline oxidoreductase N-terminal" evidence="8">
    <location>
        <begin position="257"/>
        <end position="271"/>
    </location>
</feature>
<dbReference type="GO" id="GO:0050660">
    <property type="term" value="F:flavin adenine dinucleotide binding"/>
    <property type="evidence" value="ECO:0007669"/>
    <property type="project" value="InterPro"/>
</dbReference>
<comment type="similarity">
    <text evidence="2 6">Belongs to the GMC oxidoreductase family.</text>
</comment>
<dbReference type="Pfam" id="PF05199">
    <property type="entry name" value="GMC_oxred_C"/>
    <property type="match status" value="1"/>
</dbReference>